<dbReference type="RefSeq" id="WP_377305648.1">
    <property type="nucleotide sequence ID" value="NZ_CP180191.1"/>
</dbReference>
<dbReference type="Pfam" id="PF02397">
    <property type="entry name" value="Bac_transf"/>
    <property type="match status" value="1"/>
</dbReference>
<accession>A0ABV7HC32</accession>
<protein>
    <submittedName>
        <fullName evidence="3">Sugar transferase</fullName>
    </submittedName>
</protein>
<dbReference type="PANTHER" id="PTHR30576:SF8">
    <property type="entry name" value="UNDECAPRENYL-PHOSPHATE GALACTOSE PHOSPHOTRANSFERASE"/>
    <property type="match status" value="1"/>
</dbReference>
<keyword evidence="3" id="KW-0808">Transferase</keyword>
<gene>
    <name evidence="3" type="ORF">ACFOEN_16005</name>
</gene>
<evidence type="ECO:0000256" key="1">
    <source>
        <dbReference type="ARBA" id="ARBA00006464"/>
    </source>
</evidence>
<dbReference type="PANTHER" id="PTHR30576">
    <property type="entry name" value="COLANIC BIOSYNTHESIS UDP-GLUCOSE LIPID CARRIER TRANSFERASE"/>
    <property type="match status" value="1"/>
</dbReference>
<evidence type="ECO:0000313" key="3">
    <source>
        <dbReference type="EMBL" id="MFC3149126.1"/>
    </source>
</evidence>
<dbReference type="Proteomes" id="UP001595556">
    <property type="component" value="Unassembled WGS sequence"/>
</dbReference>
<sequence length="203" mass="22913">MKRLFDILCAAFGLALLAVPLVLLMWAVQRKLGSPVFFTQVRPGLAGRPFKMIKFRTMTSERGPDGELLPDAQRLTHFGRWLRATSLDELPELWNVLRGDMSVVGPRPLLMEYLPLYSAEQARRHEVRPGVTGWAQINGRNAISWDEKFALDVWYVDNRSLWLDLKILFLTVAKVVRREGISAAGEATMERFTGSAKLKSGNG</sequence>
<dbReference type="GO" id="GO:0016740">
    <property type="term" value="F:transferase activity"/>
    <property type="evidence" value="ECO:0007669"/>
    <property type="project" value="UniProtKB-KW"/>
</dbReference>
<feature type="domain" description="Bacterial sugar transferase" evidence="2">
    <location>
        <begin position="2"/>
        <end position="176"/>
    </location>
</feature>
<evidence type="ECO:0000259" key="2">
    <source>
        <dbReference type="Pfam" id="PF02397"/>
    </source>
</evidence>
<organism evidence="3 4">
    <name type="scientific">Piscinibacterium candidicorallinum</name>
    <dbReference type="NCBI Taxonomy" id="1793872"/>
    <lineage>
        <taxon>Bacteria</taxon>
        <taxon>Pseudomonadati</taxon>
        <taxon>Pseudomonadota</taxon>
        <taxon>Betaproteobacteria</taxon>
        <taxon>Burkholderiales</taxon>
        <taxon>Piscinibacterium</taxon>
    </lineage>
</organism>
<dbReference type="EMBL" id="JBHRTI010000010">
    <property type="protein sequence ID" value="MFC3149126.1"/>
    <property type="molecule type" value="Genomic_DNA"/>
</dbReference>
<keyword evidence="4" id="KW-1185">Reference proteome</keyword>
<evidence type="ECO:0000313" key="4">
    <source>
        <dbReference type="Proteomes" id="UP001595556"/>
    </source>
</evidence>
<reference evidence="4" key="1">
    <citation type="journal article" date="2019" name="Int. J. Syst. Evol. Microbiol.">
        <title>The Global Catalogue of Microorganisms (GCM) 10K type strain sequencing project: providing services to taxonomists for standard genome sequencing and annotation.</title>
        <authorList>
            <consortium name="The Broad Institute Genomics Platform"/>
            <consortium name="The Broad Institute Genome Sequencing Center for Infectious Disease"/>
            <person name="Wu L."/>
            <person name="Ma J."/>
        </authorList>
    </citation>
    <scope>NUCLEOTIDE SEQUENCE [LARGE SCALE GENOMIC DNA]</scope>
    <source>
        <strain evidence="4">KCTC 52168</strain>
    </source>
</reference>
<comment type="similarity">
    <text evidence="1">Belongs to the bacterial sugar transferase family.</text>
</comment>
<proteinExistence type="inferred from homology"/>
<comment type="caution">
    <text evidence="3">The sequence shown here is derived from an EMBL/GenBank/DDBJ whole genome shotgun (WGS) entry which is preliminary data.</text>
</comment>
<dbReference type="InterPro" id="IPR003362">
    <property type="entry name" value="Bact_transf"/>
</dbReference>
<name>A0ABV7HC32_9BURK</name>